<evidence type="ECO:0000313" key="8">
    <source>
        <dbReference type="EMBL" id="BAA29942.1"/>
    </source>
</evidence>
<dbReference type="PANTHER" id="PTHR30624:SF11">
    <property type="entry name" value="ZINC-DEPENDENT PROTEASE, TLDD_PMBA FAMILY"/>
    <property type="match status" value="1"/>
</dbReference>
<keyword evidence="3" id="KW-0378">Hydrolase</keyword>
<feature type="domain" description="Metalloprotease TldD/E N-terminal" evidence="5">
    <location>
        <begin position="28"/>
        <end position="92"/>
    </location>
</feature>
<gene>
    <name evidence="8" type="ordered locus">PH0848</name>
</gene>
<dbReference type="Proteomes" id="UP000000752">
    <property type="component" value="Chromosome"/>
</dbReference>
<dbReference type="SUPFAM" id="SSF111283">
    <property type="entry name" value="Putative modulator of DNA gyrase, PmbA/TldD"/>
    <property type="match status" value="1"/>
</dbReference>
<protein>
    <recommendedName>
        <fullName evidence="10">TldD-like protein</fullName>
    </recommendedName>
</protein>
<dbReference type="PIR" id="D71135">
    <property type="entry name" value="D71135"/>
</dbReference>
<accession>O58578</accession>
<dbReference type="KEGG" id="pho:PH0848"/>
<evidence type="ECO:0000259" key="7">
    <source>
        <dbReference type="Pfam" id="PF19290"/>
    </source>
</evidence>
<dbReference type="InterPro" id="IPR035068">
    <property type="entry name" value="TldD/PmbA_N"/>
</dbReference>
<dbReference type="PIRSF" id="PIRSF004919">
    <property type="entry name" value="TldD"/>
    <property type="match status" value="1"/>
</dbReference>
<dbReference type="InterPro" id="IPR002510">
    <property type="entry name" value="Metalloprtase-TldD/E_N"/>
</dbReference>
<dbReference type="InterPro" id="IPR051463">
    <property type="entry name" value="Peptidase_U62_metallo"/>
</dbReference>
<dbReference type="Pfam" id="PF01523">
    <property type="entry name" value="PmbA_TldD_1st"/>
    <property type="match status" value="1"/>
</dbReference>
<dbReference type="Gene3D" id="3.30.2290.10">
    <property type="entry name" value="PmbA/TldD superfamily"/>
    <property type="match status" value="1"/>
</dbReference>
<evidence type="ECO:0000259" key="6">
    <source>
        <dbReference type="Pfam" id="PF19289"/>
    </source>
</evidence>
<dbReference type="GO" id="GO:0005829">
    <property type="term" value="C:cytosol"/>
    <property type="evidence" value="ECO:0007669"/>
    <property type="project" value="TreeGrafter"/>
</dbReference>
<sequence>MHLNGVVYMHDLLEFAIENALELGASYAEARFEEKQGISLAMKNGIPEGMEILSDKGIGVRVLVNGGMGFASTNVLTKESIAETVKRAVKLAKAASKLRKEPITFSEEDFHNVYYEVKMKKDFRDVSPEEKLELLKKIEEEVTSTNVNVPMRYIAYSDHVWHKVFMNSENAKIESLIPRVSVMYNLVVFENGQMEQAPFIQRAFSGGLELIEKDEPWERAKREVETLRKIITEGKRSPEGKVDVIISPEVAGIAVHESVGHPYELDRIMGREAAQAGESFVKPEMLGERIGSEVVTVIDDPTIPNSWGFYLYDDEGVKARPRYLIRNGIITEFLMNREYAAKLGLRSNAAARAINYNREPIVRMANTYLAPGDYSFEELIEDVKLGVYMVSFNEWNIDDRRYQQRYIGREAYLIENGEIKHPVKRPILEITTRGLWSSVDAVGKEVEFYAGTCGKGEPGQGVPVWMGGAHARLRDIPLRRP</sequence>
<feature type="domain" description="Metalloprotease TldD/E C-terminal" evidence="6">
    <location>
        <begin position="240"/>
        <end position="454"/>
    </location>
</feature>
<name>O58578_PYRHO</name>
<organism evidence="8 9">
    <name type="scientific">Pyrococcus horikoshii (strain ATCC 700860 / DSM 12428 / JCM 9974 / NBRC 100139 / OT-3)</name>
    <dbReference type="NCBI Taxonomy" id="70601"/>
    <lineage>
        <taxon>Archaea</taxon>
        <taxon>Methanobacteriati</taxon>
        <taxon>Methanobacteriota</taxon>
        <taxon>Thermococci</taxon>
        <taxon>Thermococcales</taxon>
        <taxon>Thermococcaceae</taxon>
        <taxon>Pyrococcus</taxon>
    </lineage>
</organism>
<dbReference type="EMBL" id="BA000001">
    <property type="protein sequence ID" value="BAA29942.1"/>
    <property type="molecule type" value="Genomic_DNA"/>
</dbReference>
<proteinExistence type="inferred from homology"/>
<evidence type="ECO:0000256" key="3">
    <source>
        <dbReference type="ARBA" id="ARBA00022801"/>
    </source>
</evidence>
<dbReference type="InterPro" id="IPR025502">
    <property type="entry name" value="TldD"/>
</dbReference>
<evidence type="ECO:0000313" key="9">
    <source>
        <dbReference type="Proteomes" id="UP000000752"/>
    </source>
</evidence>
<comment type="similarity">
    <text evidence="1">Belongs to the peptidase U62 family.</text>
</comment>
<dbReference type="EnsemblBacteria" id="BAA29942">
    <property type="protein sequence ID" value="BAA29942"/>
    <property type="gene ID" value="BAA29942"/>
</dbReference>
<dbReference type="FunFam" id="3.30.2290.10:FF:000003">
    <property type="entry name" value="Zinc-dependent protease, TldD/PmbA family"/>
    <property type="match status" value="1"/>
</dbReference>
<dbReference type="InterPro" id="IPR045570">
    <property type="entry name" value="Metalloprtase-TldD/E_cen_dom"/>
</dbReference>
<dbReference type="Pfam" id="PF19289">
    <property type="entry name" value="PmbA_TldD_3rd"/>
    <property type="match status" value="1"/>
</dbReference>
<evidence type="ECO:0008006" key="10">
    <source>
        <dbReference type="Google" id="ProtNLM"/>
    </source>
</evidence>
<dbReference type="STRING" id="70601.gene:9377799"/>
<evidence type="ECO:0000256" key="4">
    <source>
        <dbReference type="ARBA" id="ARBA00023049"/>
    </source>
</evidence>
<dbReference type="Pfam" id="PF19290">
    <property type="entry name" value="PmbA_TldD_2nd"/>
    <property type="match status" value="1"/>
</dbReference>
<keyword evidence="2" id="KW-0645">Protease</keyword>
<evidence type="ECO:0000256" key="1">
    <source>
        <dbReference type="ARBA" id="ARBA00005836"/>
    </source>
</evidence>
<keyword evidence="9" id="KW-1185">Reference proteome</keyword>
<dbReference type="AlphaFoldDB" id="O58578"/>
<evidence type="ECO:0000259" key="5">
    <source>
        <dbReference type="Pfam" id="PF01523"/>
    </source>
</evidence>
<reference evidence="8 9" key="1">
    <citation type="journal article" date="1998" name="DNA Res.">
        <title>Complete sequence and gene organization of the genome of a hyper-thermophilic archaebacterium, Pyrococcus horikoshii OT3.</title>
        <authorList>
            <person name="Kawarabayasi Y."/>
            <person name="Sawada M."/>
            <person name="Horikawa H."/>
            <person name="Haikawa Y."/>
            <person name="Hino Y."/>
            <person name="Yamamoto S."/>
            <person name="Sekine M."/>
            <person name="Baba S."/>
            <person name="Kosugi H."/>
            <person name="Hosoyama A."/>
            <person name="Nagai Y."/>
            <person name="Sakai M."/>
            <person name="Ogura K."/>
            <person name="Otuka R."/>
            <person name="Nakazawa H."/>
            <person name="Takamiya M."/>
            <person name="Ohfuku Y."/>
            <person name="Funahashi T."/>
            <person name="Tanaka T."/>
            <person name="Kudoh Y."/>
            <person name="Yamazaki J."/>
            <person name="Kushida N."/>
            <person name="Oguchi A."/>
            <person name="Aoki K."/>
            <person name="Nakamura Y."/>
            <person name="Robb T.F."/>
            <person name="Horikoshi K."/>
            <person name="Masuchi Y."/>
            <person name="Shizuya H."/>
            <person name="Kikuchi H."/>
        </authorList>
    </citation>
    <scope>NUCLEOTIDE SEQUENCE [LARGE SCALE GENOMIC DNA]</scope>
    <source>
        <strain evidence="9">ATCC 700860 / DSM 12428 / JCM 9974 / NBRC 100139 / OT-3</strain>
    </source>
</reference>
<evidence type="ECO:0000256" key="2">
    <source>
        <dbReference type="ARBA" id="ARBA00022670"/>
    </source>
</evidence>
<dbReference type="PANTHER" id="PTHR30624">
    <property type="entry name" value="UNCHARACTERIZED PROTEIN TLDD AND PMBA"/>
    <property type="match status" value="1"/>
</dbReference>
<keyword evidence="4" id="KW-0482">Metalloprotease</keyword>
<dbReference type="eggNOG" id="arCOG00321">
    <property type="taxonomic scope" value="Archaea"/>
</dbReference>
<dbReference type="InterPro" id="IPR036059">
    <property type="entry name" value="TldD/PmbA_sf"/>
</dbReference>
<dbReference type="InterPro" id="IPR045569">
    <property type="entry name" value="Metalloprtase-TldD/E_C"/>
</dbReference>
<dbReference type="GO" id="GO:0006508">
    <property type="term" value="P:proteolysis"/>
    <property type="evidence" value="ECO:0007669"/>
    <property type="project" value="UniProtKB-KW"/>
</dbReference>
<dbReference type="GO" id="GO:0008237">
    <property type="term" value="F:metallopeptidase activity"/>
    <property type="evidence" value="ECO:0007669"/>
    <property type="project" value="UniProtKB-KW"/>
</dbReference>
<feature type="domain" description="Metalloprotease TldD/E central" evidence="7">
    <location>
        <begin position="122"/>
        <end position="208"/>
    </location>
</feature>